<reference evidence="3 4" key="1">
    <citation type="journal article" date="2006" name="Science">
        <title>Phytophthora genome sequences uncover evolutionary origins and mechanisms of pathogenesis.</title>
        <authorList>
            <person name="Tyler B.M."/>
            <person name="Tripathy S."/>
            <person name="Zhang X."/>
            <person name="Dehal P."/>
            <person name="Jiang R.H."/>
            <person name="Aerts A."/>
            <person name="Arredondo F.D."/>
            <person name="Baxter L."/>
            <person name="Bensasson D."/>
            <person name="Beynon J.L."/>
            <person name="Chapman J."/>
            <person name="Damasceno C.M."/>
            <person name="Dorrance A.E."/>
            <person name="Dou D."/>
            <person name="Dickerman A.W."/>
            <person name="Dubchak I.L."/>
            <person name="Garbelotto M."/>
            <person name="Gijzen M."/>
            <person name="Gordon S.G."/>
            <person name="Govers F."/>
            <person name="Grunwald N.J."/>
            <person name="Huang W."/>
            <person name="Ivors K.L."/>
            <person name="Jones R.W."/>
            <person name="Kamoun S."/>
            <person name="Krampis K."/>
            <person name="Lamour K.H."/>
            <person name="Lee M.K."/>
            <person name="McDonald W.H."/>
            <person name="Medina M."/>
            <person name="Meijer H.J."/>
            <person name="Nordberg E.K."/>
            <person name="Maclean D.J."/>
            <person name="Ospina-Giraldo M.D."/>
            <person name="Morris P.F."/>
            <person name="Phuntumart V."/>
            <person name="Putnam N.H."/>
            <person name="Rash S."/>
            <person name="Rose J.K."/>
            <person name="Sakihama Y."/>
            <person name="Salamov A.A."/>
            <person name="Savidor A."/>
            <person name="Scheuring C.F."/>
            <person name="Smith B.M."/>
            <person name="Sobral B.W."/>
            <person name="Terry A."/>
            <person name="Torto-Alalibo T.A."/>
            <person name="Win J."/>
            <person name="Xu Z."/>
            <person name="Zhang H."/>
            <person name="Grigoriev I.V."/>
            <person name="Rokhsar D.S."/>
            <person name="Boore J.L."/>
        </authorList>
    </citation>
    <scope>NUCLEOTIDE SEQUENCE [LARGE SCALE GENOMIC DNA]</scope>
    <source>
        <strain evidence="3 4">P6497</strain>
    </source>
</reference>
<dbReference type="KEGG" id="psoj:PHYSODRAFT_252122"/>
<dbReference type="RefSeq" id="XP_009518225.1">
    <property type="nucleotide sequence ID" value="XM_009519930.1"/>
</dbReference>
<dbReference type="AlphaFoldDB" id="G4YRW0"/>
<feature type="domain" description="RNase H type-1" evidence="2">
    <location>
        <begin position="96"/>
        <end position="176"/>
    </location>
</feature>
<organism evidence="3 4">
    <name type="scientific">Phytophthora sojae (strain P6497)</name>
    <name type="common">Soybean stem and root rot agent</name>
    <name type="synonym">Phytophthora megasperma f. sp. glycines</name>
    <dbReference type="NCBI Taxonomy" id="1094619"/>
    <lineage>
        <taxon>Eukaryota</taxon>
        <taxon>Sar</taxon>
        <taxon>Stramenopiles</taxon>
        <taxon>Oomycota</taxon>
        <taxon>Peronosporomycetes</taxon>
        <taxon>Peronosporales</taxon>
        <taxon>Peronosporaceae</taxon>
        <taxon>Phytophthora</taxon>
    </lineage>
</organism>
<feature type="compositionally biased region" description="Low complexity" evidence="1">
    <location>
        <begin position="219"/>
        <end position="230"/>
    </location>
</feature>
<protein>
    <recommendedName>
        <fullName evidence="2">RNase H type-1 domain-containing protein</fullName>
    </recommendedName>
</protein>
<dbReference type="InterPro" id="IPR036397">
    <property type="entry name" value="RNaseH_sf"/>
</dbReference>
<dbReference type="GO" id="GO:0003676">
    <property type="term" value="F:nucleic acid binding"/>
    <property type="evidence" value="ECO:0007669"/>
    <property type="project" value="InterPro"/>
</dbReference>
<dbReference type="Pfam" id="PF13456">
    <property type="entry name" value="RVT_3"/>
    <property type="match status" value="1"/>
</dbReference>
<evidence type="ECO:0000256" key="1">
    <source>
        <dbReference type="SAM" id="MobiDB-lite"/>
    </source>
</evidence>
<dbReference type="Proteomes" id="UP000002640">
    <property type="component" value="Unassembled WGS sequence"/>
</dbReference>
<evidence type="ECO:0000313" key="4">
    <source>
        <dbReference type="Proteomes" id="UP000002640"/>
    </source>
</evidence>
<dbReference type="InParanoid" id="G4YRW0"/>
<dbReference type="InterPro" id="IPR002156">
    <property type="entry name" value="RNaseH_domain"/>
</dbReference>
<dbReference type="SUPFAM" id="SSF53098">
    <property type="entry name" value="Ribonuclease H-like"/>
    <property type="match status" value="1"/>
</dbReference>
<proteinExistence type="predicted"/>
<evidence type="ECO:0000259" key="2">
    <source>
        <dbReference type="Pfam" id="PF13456"/>
    </source>
</evidence>
<feature type="region of interest" description="Disordered" evidence="1">
    <location>
        <begin position="209"/>
        <end position="246"/>
    </location>
</feature>
<dbReference type="EMBL" id="JH159152">
    <property type="protein sequence ID" value="EGZ22937.1"/>
    <property type="molecule type" value="Genomic_DNA"/>
</dbReference>
<evidence type="ECO:0000313" key="3">
    <source>
        <dbReference type="EMBL" id="EGZ22937.1"/>
    </source>
</evidence>
<accession>G4YRW0</accession>
<dbReference type="GO" id="GO:0004523">
    <property type="term" value="F:RNA-DNA hybrid ribonuclease activity"/>
    <property type="evidence" value="ECO:0007669"/>
    <property type="project" value="InterPro"/>
</dbReference>
<dbReference type="PANTHER" id="PTHR46387">
    <property type="entry name" value="POLYNUCLEOTIDYL TRANSFERASE, RIBONUCLEASE H-LIKE SUPERFAMILY PROTEIN"/>
    <property type="match status" value="1"/>
</dbReference>
<dbReference type="InterPro" id="IPR012337">
    <property type="entry name" value="RNaseH-like_sf"/>
</dbReference>
<name>G4YRW0_PHYSP</name>
<dbReference type="Gene3D" id="3.30.420.10">
    <property type="entry name" value="Ribonuclease H-like superfamily/Ribonuclease H"/>
    <property type="match status" value="1"/>
</dbReference>
<dbReference type="GeneID" id="20638231"/>
<gene>
    <name evidence="3" type="ORF">PHYSODRAFT_252122</name>
</gene>
<sequence length="333" mass="37049">MLRHPDRTKPFVIIPHANQWVACAVLGQEYDGVIQPQRDEDGLAAILGAGITPREHLDEVAESLIPAKGRVKAPPVLPEWTVIEARGYTLDGVTVNAEYYGLLKGMTMALQRDIADLVVVGDSRIVIQQVQGLINCNQPPLQRRLAECHVLKEKFRTVGLVHVKREYNQAADYLTSKILAVGEDCAIQDDEERQHLEVVSKIREQLVKTITADPDEQPTDSGSPSDSTPGMSAEVDPGPGPESAPLTEGARVMAVLTRTQAGRTQDEPPPMGPLEYQAERWRRIKAHQEQDDYYLMEIRDFLNGETDDFSPHRLRKIAKAADFFALDARGVLY</sequence>
<keyword evidence="4" id="KW-1185">Reference proteome</keyword>